<dbReference type="AlphaFoldDB" id="A0AA35L5I4"/>
<gene>
    <name evidence="2" type="ORF">PODLI_1B008113</name>
</gene>
<evidence type="ECO:0000313" key="3">
    <source>
        <dbReference type="Proteomes" id="UP001178461"/>
    </source>
</evidence>
<dbReference type="Proteomes" id="UP001178461">
    <property type="component" value="Chromosome 13"/>
</dbReference>
<feature type="compositionally biased region" description="Basic and acidic residues" evidence="1">
    <location>
        <begin position="111"/>
        <end position="125"/>
    </location>
</feature>
<evidence type="ECO:0000313" key="2">
    <source>
        <dbReference type="EMBL" id="CAI5789642.1"/>
    </source>
</evidence>
<feature type="region of interest" description="Disordered" evidence="1">
    <location>
        <begin position="1"/>
        <end position="181"/>
    </location>
</feature>
<dbReference type="EMBL" id="OX395138">
    <property type="protein sequence ID" value="CAI5789642.1"/>
    <property type="molecule type" value="Genomic_DNA"/>
</dbReference>
<name>A0AA35L5I4_9SAUR</name>
<evidence type="ECO:0000256" key="1">
    <source>
        <dbReference type="SAM" id="MobiDB-lite"/>
    </source>
</evidence>
<accession>A0AA35L5I4</accession>
<sequence>MRLPNRYFLSQAEHTPARPSATRWNELEQKRNSLAKVQQKRARRVVSPENTSRRKSQKRRAEMPSASRSGLSADGPGASSARGGLPSPQARTEPDWSAEQAPGWDPGISKRRLEPQETKLRDAGQRHCCQAAYLAAPRRTFCRRTEPPPPPPPRRDARPPGSLRRPSLEVQASGGGRRVSM</sequence>
<protein>
    <submittedName>
        <fullName evidence="2">Uncharacterized protein</fullName>
    </submittedName>
</protein>
<reference evidence="2" key="1">
    <citation type="submission" date="2022-12" db="EMBL/GenBank/DDBJ databases">
        <authorList>
            <person name="Alioto T."/>
            <person name="Alioto T."/>
            <person name="Gomez Garrido J."/>
        </authorList>
    </citation>
    <scope>NUCLEOTIDE SEQUENCE</scope>
</reference>
<organism evidence="2 3">
    <name type="scientific">Podarcis lilfordi</name>
    <name type="common">Lilford's wall lizard</name>
    <dbReference type="NCBI Taxonomy" id="74358"/>
    <lineage>
        <taxon>Eukaryota</taxon>
        <taxon>Metazoa</taxon>
        <taxon>Chordata</taxon>
        <taxon>Craniata</taxon>
        <taxon>Vertebrata</taxon>
        <taxon>Euteleostomi</taxon>
        <taxon>Lepidosauria</taxon>
        <taxon>Squamata</taxon>
        <taxon>Bifurcata</taxon>
        <taxon>Unidentata</taxon>
        <taxon>Episquamata</taxon>
        <taxon>Laterata</taxon>
        <taxon>Lacertibaenia</taxon>
        <taxon>Lacertidae</taxon>
        <taxon>Podarcis</taxon>
    </lineage>
</organism>
<proteinExistence type="predicted"/>
<keyword evidence="3" id="KW-1185">Reference proteome</keyword>